<dbReference type="Proteomes" id="UP000724874">
    <property type="component" value="Unassembled WGS sequence"/>
</dbReference>
<gene>
    <name evidence="1" type="ORF">CPB84DRAFT_1751913</name>
</gene>
<dbReference type="AlphaFoldDB" id="A0A9P5THY3"/>
<organism evidence="1 2">
    <name type="scientific">Gymnopilus junonius</name>
    <name type="common">Spectacular rustgill mushroom</name>
    <name type="synonym">Gymnopilus spectabilis subsp. junonius</name>
    <dbReference type="NCBI Taxonomy" id="109634"/>
    <lineage>
        <taxon>Eukaryota</taxon>
        <taxon>Fungi</taxon>
        <taxon>Dikarya</taxon>
        <taxon>Basidiomycota</taxon>
        <taxon>Agaricomycotina</taxon>
        <taxon>Agaricomycetes</taxon>
        <taxon>Agaricomycetidae</taxon>
        <taxon>Agaricales</taxon>
        <taxon>Agaricineae</taxon>
        <taxon>Hymenogastraceae</taxon>
        <taxon>Gymnopilus</taxon>
    </lineage>
</organism>
<protein>
    <submittedName>
        <fullName evidence="1">Uncharacterized protein</fullName>
    </submittedName>
</protein>
<accession>A0A9P5THY3</accession>
<reference evidence="1" key="1">
    <citation type="submission" date="2020-11" db="EMBL/GenBank/DDBJ databases">
        <authorList>
            <consortium name="DOE Joint Genome Institute"/>
            <person name="Ahrendt S."/>
            <person name="Riley R."/>
            <person name="Andreopoulos W."/>
            <person name="LaButti K."/>
            <person name="Pangilinan J."/>
            <person name="Ruiz-duenas F.J."/>
            <person name="Barrasa J.M."/>
            <person name="Sanchez-Garcia M."/>
            <person name="Camarero S."/>
            <person name="Miyauchi S."/>
            <person name="Serrano A."/>
            <person name="Linde D."/>
            <person name="Babiker R."/>
            <person name="Drula E."/>
            <person name="Ayuso-Fernandez I."/>
            <person name="Pacheco R."/>
            <person name="Padilla G."/>
            <person name="Ferreira P."/>
            <person name="Barriuso J."/>
            <person name="Kellner H."/>
            <person name="Castanera R."/>
            <person name="Alfaro M."/>
            <person name="Ramirez L."/>
            <person name="Pisabarro A.G."/>
            <person name="Kuo A."/>
            <person name="Tritt A."/>
            <person name="Lipzen A."/>
            <person name="He G."/>
            <person name="Yan M."/>
            <person name="Ng V."/>
            <person name="Cullen D."/>
            <person name="Martin F."/>
            <person name="Rosso M.-N."/>
            <person name="Henrissat B."/>
            <person name="Hibbett D."/>
            <person name="Martinez A.T."/>
            <person name="Grigoriev I.V."/>
        </authorList>
    </citation>
    <scope>NUCLEOTIDE SEQUENCE</scope>
    <source>
        <strain evidence="1">AH 44721</strain>
    </source>
</reference>
<name>A0A9P5THY3_GYMJU</name>
<keyword evidence="2" id="KW-1185">Reference proteome</keyword>
<sequence length="302" mass="33750">MGLASNSLVEGYFYVVFDSLPFSTAQLIYPITMHILSRLHLRLVNNPPTFLLFLYIPVLKDIWIEWVDQDHPFAWDLAFYANWLSRSSPSLQKLLLTDLPLYPALSTLTGIDIHSHHTLTRPRPHYDVLEALLMVVPNLRGLALPPSIHVALPILTDISNGTLLPNLEFLEIGANTIAEQNSIIQMVKFRNRNADASPYNFDFDSDSASASISEAVSATDLSKCSPIKTLNLIVPHVYDKLKEELKGKVEGLKLAEGYRIQCIPPCEANLPRAQARTAMRWKSCRAVGAVRTAIVESSLAYL</sequence>
<dbReference type="EMBL" id="JADNYJ010000159">
    <property type="protein sequence ID" value="KAF8878369.1"/>
    <property type="molecule type" value="Genomic_DNA"/>
</dbReference>
<evidence type="ECO:0000313" key="2">
    <source>
        <dbReference type="Proteomes" id="UP000724874"/>
    </source>
</evidence>
<proteinExistence type="predicted"/>
<evidence type="ECO:0000313" key="1">
    <source>
        <dbReference type="EMBL" id="KAF8878369.1"/>
    </source>
</evidence>
<comment type="caution">
    <text evidence="1">The sequence shown here is derived from an EMBL/GenBank/DDBJ whole genome shotgun (WGS) entry which is preliminary data.</text>
</comment>